<reference evidence="1 2" key="1">
    <citation type="submission" date="2021-04" db="EMBL/GenBank/DDBJ databases">
        <authorList>
            <person name="Bliznina A."/>
        </authorList>
    </citation>
    <scope>NUCLEOTIDE SEQUENCE [LARGE SCALE GENOMIC DNA]</scope>
</reference>
<evidence type="ECO:0000313" key="2">
    <source>
        <dbReference type="Proteomes" id="UP001158576"/>
    </source>
</evidence>
<proteinExistence type="predicted"/>
<dbReference type="Proteomes" id="UP001158576">
    <property type="component" value="Chromosome 1"/>
</dbReference>
<dbReference type="PANTHER" id="PTHR16260">
    <property type="entry name" value="SIMILAR TO 1700123O20RIK PROTEIN"/>
    <property type="match status" value="1"/>
</dbReference>
<dbReference type="InterPro" id="IPR028019">
    <property type="entry name" value="DUF4508"/>
</dbReference>
<dbReference type="PANTHER" id="PTHR16260:SF3">
    <property type="entry name" value="CHROMOSOME 14 OPEN READING FRAME 119-LIKE-RELATED"/>
    <property type="match status" value="1"/>
</dbReference>
<dbReference type="Pfam" id="PF14969">
    <property type="entry name" value="DUF4508"/>
    <property type="match status" value="1"/>
</dbReference>
<dbReference type="EMBL" id="OU015566">
    <property type="protein sequence ID" value="CAG5105341.1"/>
    <property type="molecule type" value="Genomic_DNA"/>
</dbReference>
<organism evidence="1 2">
    <name type="scientific">Oikopleura dioica</name>
    <name type="common">Tunicate</name>
    <dbReference type="NCBI Taxonomy" id="34765"/>
    <lineage>
        <taxon>Eukaryota</taxon>
        <taxon>Metazoa</taxon>
        <taxon>Chordata</taxon>
        <taxon>Tunicata</taxon>
        <taxon>Appendicularia</taxon>
        <taxon>Copelata</taxon>
        <taxon>Oikopleuridae</taxon>
        <taxon>Oikopleura</taxon>
    </lineage>
</organism>
<evidence type="ECO:0000313" key="1">
    <source>
        <dbReference type="EMBL" id="CAG5105341.1"/>
    </source>
</evidence>
<protein>
    <submittedName>
        <fullName evidence="1">Oidioi.mRNA.OKI2018_I69.chr1.g2043.t1.cds</fullName>
    </submittedName>
</protein>
<accession>A0ABN7SPV7</accession>
<name>A0ABN7SPV7_OIKDI</name>
<gene>
    <name evidence="1" type="ORF">OKIOD_LOCUS10808</name>
</gene>
<keyword evidence="2" id="KW-1185">Reference proteome</keyword>
<sequence length="112" mass="13460">MNNNANVRTKNIQQIDSICSWYGSWTENERRRFLEGLAKLIRPSLDDIMNSLGGIKMTNEWSAPDVFTCQMKLLRDWWNLWDQNERQVFEEHLNELLTDEDKLYFRNCIETN</sequence>